<dbReference type="AlphaFoldDB" id="A0AAN4VW84"/>
<organism evidence="2 3">
    <name type="scientific">Persicobacter diffluens</name>
    <dbReference type="NCBI Taxonomy" id="981"/>
    <lineage>
        <taxon>Bacteria</taxon>
        <taxon>Pseudomonadati</taxon>
        <taxon>Bacteroidota</taxon>
        <taxon>Cytophagia</taxon>
        <taxon>Cytophagales</taxon>
        <taxon>Persicobacteraceae</taxon>
        <taxon>Persicobacter</taxon>
    </lineage>
</organism>
<comment type="caution">
    <text evidence="2">The sequence shown here is derived from an EMBL/GenBank/DDBJ whole genome shotgun (WGS) entry which is preliminary data.</text>
</comment>
<dbReference type="Pfam" id="PF08885">
    <property type="entry name" value="GSCFA"/>
    <property type="match status" value="1"/>
</dbReference>
<dbReference type="RefSeq" id="WP_338236742.1">
    <property type="nucleotide sequence ID" value="NZ_BQKE01000001.1"/>
</dbReference>
<dbReference type="Gene3D" id="3.40.50.1110">
    <property type="entry name" value="SGNH hydrolase"/>
    <property type="match status" value="1"/>
</dbReference>
<dbReference type="Proteomes" id="UP001310022">
    <property type="component" value="Unassembled WGS sequence"/>
</dbReference>
<dbReference type="GO" id="GO:0016788">
    <property type="term" value="F:hydrolase activity, acting on ester bonds"/>
    <property type="evidence" value="ECO:0007669"/>
    <property type="project" value="UniProtKB-ARBA"/>
</dbReference>
<dbReference type="SUPFAM" id="SSF52266">
    <property type="entry name" value="SGNH hydrolase"/>
    <property type="match status" value="1"/>
</dbReference>
<dbReference type="InterPro" id="IPR014982">
    <property type="entry name" value="GSCFA"/>
</dbReference>
<reference evidence="2 3" key="1">
    <citation type="submission" date="2021-12" db="EMBL/GenBank/DDBJ databases">
        <title>Genome sequencing of bacteria with rrn-lacking chromosome and rrn-plasmid.</title>
        <authorList>
            <person name="Anda M."/>
            <person name="Iwasaki W."/>
        </authorList>
    </citation>
    <scope>NUCLEOTIDE SEQUENCE [LARGE SCALE GENOMIC DNA]</scope>
    <source>
        <strain evidence="2 3">NBRC 15940</strain>
    </source>
</reference>
<feature type="domain" description="GSCFA" evidence="1">
    <location>
        <begin position="20"/>
        <end position="256"/>
    </location>
</feature>
<evidence type="ECO:0000313" key="2">
    <source>
        <dbReference type="EMBL" id="GJM61131.1"/>
    </source>
</evidence>
<gene>
    <name evidence="2" type="ORF">PEDI_16830</name>
</gene>
<name>A0AAN4VW84_9BACT</name>
<protein>
    <recommendedName>
        <fullName evidence="1">GSCFA domain-containing protein</fullName>
    </recommendedName>
</protein>
<keyword evidence="3" id="KW-1185">Reference proteome</keyword>
<evidence type="ECO:0000313" key="3">
    <source>
        <dbReference type="Proteomes" id="UP001310022"/>
    </source>
</evidence>
<evidence type="ECO:0000259" key="1">
    <source>
        <dbReference type="Pfam" id="PF08885"/>
    </source>
</evidence>
<dbReference type="EMBL" id="BQKE01000001">
    <property type="protein sequence ID" value="GJM61131.1"/>
    <property type="molecule type" value="Genomic_DNA"/>
</dbReference>
<sequence length="324" mass="37762">MFFTTFQPESFPTPIQHTDKILSLGSCFANATGNRLVEGGMQVLANPFGTIYNPKSLNQILKNSIHLQAPNENLIIESQSVWRHYQYHSDISALNSQDLLEEISNKQNQVHQFLKSANWLMITWGTAWGYELIDEQAWVGNCHKQPAKKFKKIALSVEEIVNDFQLTYQELRRLNPELKIIFTLSPVRHLKDGFTENSLSKATLRLAMAEIIKRQQQIFYFPSYEILLDELRDYRFFAEDMIHPSQTAEAYIFNKFVESQCDPACQKTLERIQKLKKAAQHRPFHIEGREHQKFLHKTIAKMEQQASYISLEKEIQALKSQLRE</sequence>
<accession>A0AAN4VW84</accession>
<proteinExistence type="predicted"/>
<dbReference type="InterPro" id="IPR036514">
    <property type="entry name" value="SGNH_hydro_sf"/>
</dbReference>